<dbReference type="Proteomes" id="UP001642900">
    <property type="component" value="Unassembled WGS sequence"/>
</dbReference>
<dbReference type="Pfam" id="PF13473">
    <property type="entry name" value="Cupredoxin_1"/>
    <property type="match status" value="1"/>
</dbReference>
<proteinExistence type="predicted"/>
<feature type="binding site" evidence="5">
    <location>
        <position position="98"/>
    </location>
    <ligand>
        <name>Cu cation</name>
        <dbReference type="ChEBI" id="CHEBI:23378"/>
    </ligand>
</feature>
<organism evidence="8 9">
    <name type="scientific">Allomesorhizobium camelthorni</name>
    <dbReference type="NCBI Taxonomy" id="475069"/>
    <lineage>
        <taxon>Bacteria</taxon>
        <taxon>Pseudomonadati</taxon>
        <taxon>Pseudomonadota</taxon>
        <taxon>Alphaproteobacteria</taxon>
        <taxon>Hyphomicrobiales</taxon>
        <taxon>Phyllobacteriaceae</taxon>
        <taxon>Allomesorhizobium</taxon>
    </lineage>
</organism>
<dbReference type="RefSeq" id="WP_165033474.1">
    <property type="nucleotide sequence ID" value="NZ_JAAKZF010000080.1"/>
</dbReference>
<dbReference type="InterPro" id="IPR002386">
    <property type="entry name" value="Amicyanin/Pseudoazurin"/>
</dbReference>
<reference evidence="8 9" key="1">
    <citation type="submission" date="2020-02" db="EMBL/GenBank/DDBJ databases">
        <title>Genome sequence of strain CCNWXJ40-4.</title>
        <authorList>
            <person name="Gao J."/>
            <person name="Sun J."/>
        </authorList>
    </citation>
    <scope>NUCLEOTIDE SEQUENCE [LARGE SCALE GENOMIC DNA]</scope>
    <source>
        <strain evidence="8 9">CCNWXJ 40-4</strain>
    </source>
</reference>
<keyword evidence="5" id="KW-0186">Copper</keyword>
<evidence type="ECO:0000256" key="4">
    <source>
        <dbReference type="ARBA" id="ARBA00022982"/>
    </source>
</evidence>
<evidence type="ECO:0000313" key="8">
    <source>
        <dbReference type="EMBL" id="NGO55111.1"/>
    </source>
</evidence>
<feature type="binding site" evidence="5">
    <location>
        <position position="95"/>
    </location>
    <ligand>
        <name>Cu cation</name>
        <dbReference type="ChEBI" id="CHEBI:23378"/>
    </ligand>
</feature>
<evidence type="ECO:0000256" key="6">
    <source>
        <dbReference type="SAM" id="SignalP"/>
    </source>
</evidence>
<gene>
    <name evidence="8" type="ORF">G6N73_29170</name>
</gene>
<feature type="binding site" evidence="5">
    <location>
        <position position="92"/>
    </location>
    <ligand>
        <name>Cu cation</name>
        <dbReference type="ChEBI" id="CHEBI:23378"/>
    </ligand>
</feature>
<keyword evidence="6" id="KW-0732">Signal</keyword>
<comment type="caution">
    <text evidence="8">The sequence shown here is derived from an EMBL/GenBank/DDBJ whole genome shotgun (WGS) entry which is preliminary data.</text>
</comment>
<evidence type="ECO:0000256" key="1">
    <source>
        <dbReference type="ARBA" id="ARBA00004418"/>
    </source>
</evidence>
<dbReference type="GO" id="GO:0009055">
    <property type="term" value="F:electron transfer activity"/>
    <property type="evidence" value="ECO:0007669"/>
    <property type="project" value="InterPro"/>
</dbReference>
<dbReference type="AlphaFoldDB" id="A0A6G4WK21"/>
<dbReference type="SUPFAM" id="SSF49503">
    <property type="entry name" value="Cupredoxins"/>
    <property type="match status" value="1"/>
</dbReference>
<dbReference type="GO" id="GO:0005507">
    <property type="term" value="F:copper ion binding"/>
    <property type="evidence" value="ECO:0007669"/>
    <property type="project" value="InterPro"/>
</dbReference>
<evidence type="ECO:0000256" key="3">
    <source>
        <dbReference type="ARBA" id="ARBA00022764"/>
    </source>
</evidence>
<feature type="domain" description="EfeO-type cupredoxin-like" evidence="7">
    <location>
        <begin position="10"/>
        <end position="97"/>
    </location>
</feature>
<evidence type="ECO:0000256" key="5">
    <source>
        <dbReference type="PIRSR" id="PIRSR602386-1"/>
    </source>
</evidence>
<dbReference type="InterPro" id="IPR028096">
    <property type="entry name" value="EfeO_Cupredoxin"/>
</dbReference>
<dbReference type="EMBL" id="JAAKZF010000080">
    <property type="protein sequence ID" value="NGO55111.1"/>
    <property type="molecule type" value="Genomic_DNA"/>
</dbReference>
<keyword evidence="5" id="KW-0479">Metal-binding</keyword>
<dbReference type="PRINTS" id="PR00155">
    <property type="entry name" value="AMICYANIN"/>
</dbReference>
<feature type="signal peptide" evidence="6">
    <location>
        <begin position="1"/>
        <end position="21"/>
    </location>
</feature>
<feature type="chain" id="PRO_5026056218" description="EfeO-type cupredoxin-like domain-containing protein" evidence="6">
    <location>
        <begin position="22"/>
        <end position="105"/>
    </location>
</feature>
<evidence type="ECO:0000313" key="9">
    <source>
        <dbReference type="Proteomes" id="UP001642900"/>
    </source>
</evidence>
<name>A0A6G4WK21_9HYPH</name>
<keyword evidence="9" id="KW-1185">Reference proteome</keyword>
<keyword evidence="2" id="KW-0813">Transport</keyword>
<evidence type="ECO:0000256" key="2">
    <source>
        <dbReference type="ARBA" id="ARBA00022448"/>
    </source>
</evidence>
<protein>
    <recommendedName>
        <fullName evidence="7">EfeO-type cupredoxin-like domain-containing protein</fullName>
    </recommendedName>
</protein>
<evidence type="ECO:0000259" key="7">
    <source>
        <dbReference type="Pfam" id="PF13473"/>
    </source>
</evidence>
<sequence length="105" mass="11338">MRRHFFVSLAVAFLAGNHASAAEITVTMAGSSYQPARISAAVGDTIRFVNDDSDKHNVFVPTAGFALDLGTQEPSQETVLTVQKAGLFEVECVFHSHMLTVVEVK</sequence>
<dbReference type="Gene3D" id="2.60.40.420">
    <property type="entry name" value="Cupredoxins - blue copper proteins"/>
    <property type="match status" value="1"/>
</dbReference>
<comment type="cofactor">
    <cofactor evidence="5">
        <name>Cu cation</name>
        <dbReference type="ChEBI" id="CHEBI:23378"/>
    </cofactor>
    <text evidence="5">Binds 1 copper ion per subunit.</text>
</comment>
<accession>A0A6G4WK21</accession>
<dbReference type="InterPro" id="IPR008972">
    <property type="entry name" value="Cupredoxin"/>
</dbReference>
<feature type="binding site" evidence="5">
    <location>
        <position position="56"/>
    </location>
    <ligand>
        <name>Cu cation</name>
        <dbReference type="ChEBI" id="CHEBI:23378"/>
    </ligand>
</feature>
<keyword evidence="3" id="KW-0574">Periplasm</keyword>
<dbReference type="GO" id="GO:0042597">
    <property type="term" value="C:periplasmic space"/>
    <property type="evidence" value="ECO:0007669"/>
    <property type="project" value="UniProtKB-SubCell"/>
</dbReference>
<keyword evidence="4" id="KW-0249">Electron transport</keyword>
<comment type="subcellular location">
    <subcellularLocation>
        <location evidence="1">Periplasm</location>
    </subcellularLocation>
</comment>